<proteinExistence type="predicted"/>
<accession>A0A2S7WVJ0</accession>
<dbReference type="AlphaFoldDB" id="A0A2S7WVJ0"/>
<evidence type="ECO:0000313" key="3">
    <source>
        <dbReference type="Proteomes" id="UP000239068"/>
    </source>
</evidence>
<dbReference type="RefSeq" id="WP_105020142.1">
    <property type="nucleotide sequence ID" value="NZ_MSCM01000001.1"/>
</dbReference>
<name>A0A2S7WVJ0_9FLAO</name>
<keyword evidence="1" id="KW-0732">Signal</keyword>
<dbReference type="PROSITE" id="PS51257">
    <property type="entry name" value="PROKAR_LIPOPROTEIN"/>
    <property type="match status" value="1"/>
</dbReference>
<gene>
    <name evidence="2" type="ORF">BTO16_02840</name>
</gene>
<protein>
    <submittedName>
        <fullName evidence="2">Type 1 periplasmic binding fold superfamily protein</fullName>
    </submittedName>
</protein>
<feature type="signal peptide" evidence="1">
    <location>
        <begin position="1"/>
        <end position="18"/>
    </location>
</feature>
<evidence type="ECO:0000256" key="1">
    <source>
        <dbReference type="SAM" id="SignalP"/>
    </source>
</evidence>
<keyword evidence="3" id="KW-1185">Reference proteome</keyword>
<sequence>MKTIKNIVILVYIASIFAACSNNEDPIVINEEEVITTVRATLIPQNGGATIILESKDLDGDGPNEPVITVSGALDKNKTFAATLEILNETESPADNVTLEILEEAVDHQFFFSFTNNIATATYTDQDSNGNPVGVKFNVLTGSAGAGTFTIILRHEPNKSATGVITGDITNAGGATDLQVTFDITVI</sequence>
<dbReference type="OrthoDB" id="713689at2"/>
<reference evidence="2 3" key="1">
    <citation type="submission" date="2016-12" db="EMBL/GenBank/DDBJ databases">
        <title>Trade-off between light-utilization and light-protection in marine flavobacteria.</title>
        <authorList>
            <person name="Kumagai Y."/>
            <person name="Yoshizawa S."/>
            <person name="Kogure K."/>
            <person name="Iwasaki W."/>
        </authorList>
    </citation>
    <scope>NUCLEOTIDE SEQUENCE [LARGE SCALE GENOMIC DNA]</scope>
    <source>
        <strain evidence="2 3">ATCC 43844</strain>
    </source>
</reference>
<feature type="chain" id="PRO_5015615108" evidence="1">
    <location>
        <begin position="19"/>
        <end position="187"/>
    </location>
</feature>
<organism evidence="2 3">
    <name type="scientific">Polaribacter glomeratus</name>
    <dbReference type="NCBI Taxonomy" id="102"/>
    <lineage>
        <taxon>Bacteria</taxon>
        <taxon>Pseudomonadati</taxon>
        <taxon>Bacteroidota</taxon>
        <taxon>Flavobacteriia</taxon>
        <taxon>Flavobacteriales</taxon>
        <taxon>Flavobacteriaceae</taxon>
    </lineage>
</organism>
<dbReference type="EMBL" id="MSCM01000001">
    <property type="protein sequence ID" value="PQJ81568.1"/>
    <property type="molecule type" value="Genomic_DNA"/>
</dbReference>
<dbReference type="Proteomes" id="UP000239068">
    <property type="component" value="Unassembled WGS sequence"/>
</dbReference>
<comment type="caution">
    <text evidence="2">The sequence shown here is derived from an EMBL/GenBank/DDBJ whole genome shotgun (WGS) entry which is preliminary data.</text>
</comment>
<evidence type="ECO:0000313" key="2">
    <source>
        <dbReference type="EMBL" id="PQJ81568.1"/>
    </source>
</evidence>